<organism evidence="3 4">
    <name type="scientific">Breznakia pachnodae</name>
    <dbReference type="NCBI Taxonomy" id="265178"/>
    <lineage>
        <taxon>Bacteria</taxon>
        <taxon>Bacillati</taxon>
        <taxon>Bacillota</taxon>
        <taxon>Erysipelotrichia</taxon>
        <taxon>Erysipelotrichales</taxon>
        <taxon>Erysipelotrichaceae</taxon>
        <taxon>Breznakia</taxon>
    </lineage>
</organism>
<evidence type="ECO:0000313" key="4">
    <source>
        <dbReference type="Proteomes" id="UP001230220"/>
    </source>
</evidence>
<evidence type="ECO:0000259" key="2">
    <source>
        <dbReference type="Pfam" id="PF07364"/>
    </source>
</evidence>
<dbReference type="Pfam" id="PF07171">
    <property type="entry name" value="MlrC_C"/>
    <property type="match status" value="1"/>
</dbReference>
<name>A0ABU0E6E8_9FIRM</name>
<dbReference type="InterPro" id="IPR010799">
    <property type="entry name" value="MlrC_C"/>
</dbReference>
<protein>
    <submittedName>
        <fullName evidence="3">Microcystin degradation protein MlrC</fullName>
    </submittedName>
</protein>
<feature type="domain" description="Microcystin LR degradation protein MlrC C-terminal" evidence="1">
    <location>
        <begin position="296"/>
        <end position="470"/>
    </location>
</feature>
<accession>A0ABU0E6E8</accession>
<evidence type="ECO:0000259" key="1">
    <source>
        <dbReference type="Pfam" id="PF07171"/>
    </source>
</evidence>
<proteinExistence type="predicted"/>
<evidence type="ECO:0000313" key="3">
    <source>
        <dbReference type="EMBL" id="MDQ0362286.1"/>
    </source>
</evidence>
<dbReference type="EMBL" id="JAUSUR010000006">
    <property type="protein sequence ID" value="MDQ0362286.1"/>
    <property type="molecule type" value="Genomic_DNA"/>
</dbReference>
<dbReference type="InterPro" id="IPR015995">
    <property type="entry name" value="MlrC_N"/>
</dbReference>
<reference evidence="3 4" key="1">
    <citation type="submission" date="2023-07" db="EMBL/GenBank/DDBJ databases">
        <title>Genomic Encyclopedia of Type Strains, Phase IV (KMG-IV): sequencing the most valuable type-strain genomes for metagenomic binning, comparative biology and taxonomic classification.</title>
        <authorList>
            <person name="Goeker M."/>
        </authorList>
    </citation>
    <scope>NUCLEOTIDE SEQUENCE [LARGE SCALE GENOMIC DNA]</scope>
    <source>
        <strain evidence="3 4">DSM 16784</strain>
    </source>
</reference>
<comment type="caution">
    <text evidence="3">The sequence shown here is derived from an EMBL/GenBank/DDBJ whole genome shotgun (WGS) entry which is preliminary data.</text>
</comment>
<dbReference type="Proteomes" id="UP001230220">
    <property type="component" value="Unassembled WGS sequence"/>
</dbReference>
<dbReference type="Pfam" id="PF07364">
    <property type="entry name" value="DUF1485"/>
    <property type="match status" value="1"/>
</dbReference>
<keyword evidence="4" id="KW-1185">Reference proteome</keyword>
<feature type="domain" description="Microcystin LR degradation protein MlrC N-terminal" evidence="2">
    <location>
        <begin position="2"/>
        <end position="286"/>
    </location>
</feature>
<gene>
    <name evidence="3" type="ORF">J2S15_003040</name>
</gene>
<sequence>MKILVSKFVLEANANVPMMSDLENAAISYGDDALTHMQLGDVFDDEDIELIPVICADVGCSGVMKRKAFAYIENRILDALKKYRNEIDAVYLHLHGASEIEDLEGGSGEHHLVKEVRKIVGPYMPIGVSCDPHGNLSKEYVENVNIIRSFREAPHTDIPETVQFVCRELVNLVRNRRSMTPVYRKLPLILGGEQTVSADEPVRSFNKFMDEMEEDERILSASWHVGYIRHDTAVAGCGIVVVPSDDKYREYANEKADELAKFIFDKRYEFHYTGITKQPDEALQMALEFDGRPVVISDSGDNVTSGSMGANTFVLKQLLEVNDLKKKVLVASIHDAKTYNQLMRSEIGDNVNINLGMNLDELSTPIDLQVCVKMKGRQEGTFMYGEDGDYGGLVRVSVTNCPIDIVVTENNHSFVEIHQIEACGCTLDDYDILVVKQGYIHPELLDAGKLCIMSLTKGATLQDTSALDFKLIMRPMFPIDNI</sequence>
<dbReference type="RefSeq" id="WP_307409762.1">
    <property type="nucleotide sequence ID" value="NZ_JAUSUR010000006.1"/>
</dbReference>